<feature type="binding site" evidence="6">
    <location>
        <position position="163"/>
    </location>
    <ligand>
        <name>Zn(2+)</name>
        <dbReference type="ChEBI" id="CHEBI:29105"/>
    </ligand>
</feature>
<comment type="subcellular location">
    <subcellularLocation>
        <location evidence="1">Mitochondrion</location>
    </subcellularLocation>
</comment>
<dbReference type="GO" id="GO:0070403">
    <property type="term" value="F:NAD+ binding"/>
    <property type="evidence" value="ECO:0007669"/>
    <property type="project" value="InterPro"/>
</dbReference>
<dbReference type="InterPro" id="IPR029035">
    <property type="entry name" value="DHS-like_NAD/FAD-binding_dom"/>
</dbReference>
<keyword evidence="5" id="KW-0496">Mitochondrion</keyword>
<feature type="domain" description="Deacetylase sirtuin-type" evidence="7">
    <location>
        <begin position="1"/>
        <end position="321"/>
    </location>
</feature>
<dbReference type="GO" id="GO:0017136">
    <property type="term" value="F:histone deacetylase activity, NAD-dependent"/>
    <property type="evidence" value="ECO:0007669"/>
    <property type="project" value="TreeGrafter"/>
</dbReference>
<keyword evidence="4" id="KW-0520">NAD</keyword>
<dbReference type="PANTHER" id="PTHR11085">
    <property type="entry name" value="NAD-DEPENDENT PROTEIN DEACYLASE SIRTUIN-5, MITOCHONDRIAL-RELATED"/>
    <property type="match status" value="1"/>
</dbReference>
<name>A0A9P7GVT1_9AGAR</name>
<dbReference type="GO" id="GO:0046872">
    <property type="term" value="F:metal ion binding"/>
    <property type="evidence" value="ECO:0007669"/>
    <property type="project" value="UniProtKB-KW"/>
</dbReference>
<evidence type="ECO:0000256" key="3">
    <source>
        <dbReference type="ARBA" id="ARBA00022679"/>
    </source>
</evidence>
<evidence type="ECO:0000256" key="4">
    <source>
        <dbReference type="ARBA" id="ARBA00023027"/>
    </source>
</evidence>
<comment type="similarity">
    <text evidence="2">Belongs to the sirtuin family. Class I subfamily.</text>
</comment>
<keyword evidence="3" id="KW-0808">Transferase</keyword>
<dbReference type="Pfam" id="PF02146">
    <property type="entry name" value="SIR2"/>
    <property type="match status" value="1"/>
</dbReference>
<dbReference type="Gene3D" id="3.40.50.1220">
    <property type="entry name" value="TPP-binding domain"/>
    <property type="match status" value="1"/>
</dbReference>
<comment type="caution">
    <text evidence="8">The sequence shown here is derived from an EMBL/GenBank/DDBJ whole genome shotgun (WGS) entry which is preliminary data.</text>
</comment>
<dbReference type="SUPFAM" id="SSF52467">
    <property type="entry name" value="DHS-like NAD/FAD-binding domain"/>
    <property type="match status" value="1"/>
</dbReference>
<dbReference type="Gene3D" id="3.30.1600.10">
    <property type="entry name" value="SIR2/SIRT2 'Small Domain"/>
    <property type="match status" value="1"/>
</dbReference>
<dbReference type="InterPro" id="IPR026591">
    <property type="entry name" value="Sirtuin_cat_small_dom_sf"/>
</dbReference>
<evidence type="ECO:0000313" key="9">
    <source>
        <dbReference type="Proteomes" id="UP000717328"/>
    </source>
</evidence>
<feature type="active site" description="Proton acceptor" evidence="6">
    <location>
        <position position="152"/>
    </location>
</feature>
<dbReference type="GO" id="GO:0005739">
    <property type="term" value="C:mitochondrion"/>
    <property type="evidence" value="ECO:0007669"/>
    <property type="project" value="UniProtKB-SubCell"/>
</dbReference>
<dbReference type="EMBL" id="JABCKI010000033">
    <property type="protein sequence ID" value="KAG5653802.1"/>
    <property type="molecule type" value="Genomic_DNA"/>
</dbReference>
<keyword evidence="6" id="KW-0479">Metal-binding</keyword>
<dbReference type="GO" id="GO:0005634">
    <property type="term" value="C:nucleus"/>
    <property type="evidence" value="ECO:0007669"/>
    <property type="project" value="TreeGrafter"/>
</dbReference>
<proteinExistence type="inferred from homology"/>
<evidence type="ECO:0000256" key="1">
    <source>
        <dbReference type="ARBA" id="ARBA00004173"/>
    </source>
</evidence>
<feature type="binding site" evidence="6">
    <location>
        <position position="160"/>
    </location>
    <ligand>
        <name>Zn(2+)</name>
        <dbReference type="ChEBI" id="CHEBI:29105"/>
    </ligand>
</feature>
<protein>
    <recommendedName>
        <fullName evidence="7">Deacetylase sirtuin-type domain-containing protein</fullName>
    </recommendedName>
</protein>
<evidence type="ECO:0000259" key="7">
    <source>
        <dbReference type="PROSITE" id="PS50305"/>
    </source>
</evidence>
<organism evidence="8 9">
    <name type="scientific">Sphagnurus paluster</name>
    <dbReference type="NCBI Taxonomy" id="117069"/>
    <lineage>
        <taxon>Eukaryota</taxon>
        <taxon>Fungi</taxon>
        <taxon>Dikarya</taxon>
        <taxon>Basidiomycota</taxon>
        <taxon>Agaricomycotina</taxon>
        <taxon>Agaricomycetes</taxon>
        <taxon>Agaricomycetidae</taxon>
        <taxon>Agaricales</taxon>
        <taxon>Tricholomatineae</taxon>
        <taxon>Lyophyllaceae</taxon>
        <taxon>Sphagnurus</taxon>
    </lineage>
</organism>
<dbReference type="PANTHER" id="PTHR11085:SF10">
    <property type="entry name" value="NAD-DEPENDENT PROTEIN DEACYLASE SIRTUIN-5, MITOCHONDRIAL-RELATED"/>
    <property type="match status" value="1"/>
</dbReference>
<keyword evidence="9" id="KW-1185">Reference proteome</keyword>
<reference evidence="8" key="1">
    <citation type="submission" date="2021-02" db="EMBL/GenBank/DDBJ databases">
        <authorList>
            <person name="Nieuwenhuis M."/>
            <person name="Van De Peppel L.J.J."/>
        </authorList>
    </citation>
    <scope>NUCLEOTIDE SEQUENCE</scope>
    <source>
        <strain evidence="8">D49</strain>
    </source>
</reference>
<dbReference type="PROSITE" id="PS50305">
    <property type="entry name" value="SIRTUIN"/>
    <property type="match status" value="1"/>
</dbReference>
<gene>
    <name evidence="8" type="ORF">H0H81_010472</name>
</gene>
<accession>A0A9P7GVT1</accession>
<feature type="binding site" evidence="6">
    <location>
        <position position="222"/>
    </location>
    <ligand>
        <name>Zn(2+)</name>
        <dbReference type="ChEBI" id="CHEBI:29105"/>
    </ligand>
</feature>
<dbReference type="OrthoDB" id="424302at2759"/>
<dbReference type="AlphaFoldDB" id="A0A9P7GVT1"/>
<dbReference type="Proteomes" id="UP000717328">
    <property type="component" value="Unassembled WGS sequence"/>
</dbReference>
<keyword evidence="6" id="KW-0862">Zinc</keyword>
<dbReference type="InterPro" id="IPR003000">
    <property type="entry name" value="Sirtuin"/>
</dbReference>
<reference evidence="8" key="2">
    <citation type="submission" date="2021-10" db="EMBL/GenBank/DDBJ databases">
        <title>Phylogenomics reveals ancestral predisposition of the termite-cultivated fungus Termitomyces towards a domesticated lifestyle.</title>
        <authorList>
            <person name="Auxier B."/>
            <person name="Grum-Grzhimaylo A."/>
            <person name="Cardenas M.E."/>
            <person name="Lodge J.D."/>
            <person name="Laessoe T."/>
            <person name="Pedersen O."/>
            <person name="Smith M.E."/>
            <person name="Kuyper T.W."/>
            <person name="Franco-Molano E.A."/>
            <person name="Baroni T.J."/>
            <person name="Aanen D.K."/>
        </authorList>
    </citation>
    <scope>NUCLEOTIDE SEQUENCE</scope>
    <source>
        <strain evidence="8">D49</strain>
    </source>
</reference>
<feature type="binding site" evidence="6">
    <location>
        <position position="208"/>
    </location>
    <ligand>
        <name>Zn(2+)</name>
        <dbReference type="ChEBI" id="CHEBI:29105"/>
    </ligand>
</feature>
<evidence type="ECO:0000313" key="8">
    <source>
        <dbReference type="EMBL" id="KAG5653802.1"/>
    </source>
</evidence>
<dbReference type="InterPro" id="IPR026590">
    <property type="entry name" value="Ssirtuin_cat_dom"/>
</dbReference>
<evidence type="ECO:0000256" key="2">
    <source>
        <dbReference type="ARBA" id="ARBA00006924"/>
    </source>
</evidence>
<evidence type="ECO:0000256" key="5">
    <source>
        <dbReference type="ARBA" id="ARBA00023128"/>
    </source>
</evidence>
<evidence type="ECO:0000256" key="6">
    <source>
        <dbReference type="PROSITE-ProRule" id="PRU00236"/>
    </source>
</evidence>
<dbReference type="InterPro" id="IPR050134">
    <property type="entry name" value="NAD-dep_sirtuin_deacylases"/>
</dbReference>
<sequence>MEPSADKESFRAALASAKSVIILSGAGLSAASESKRLRRPRGLQERPEWGMEILPSPAIRVGRHLLHPTSTADDQGDVSNRYLRAQANDAHRALATLAHPPTLARIAPQHTAPYALHVTQNVDALALRVLESLPVLKGEDASAVEEAIIEMHGDIFVTRCTSCNHTQRSYAPALASALAELEREVLGGGAAASEAPGPVITLEQLPRCGGDAWAGSNRYGRCGGLLRPEVVWFGEVPPQAGEVSRRMSSCDLLLVVGTSSLVYPAAGYAAQVKKNGGKVAVFNLGRSAGDGKADYLFLGPCDEMLPEVLDVRKDMANLWKS</sequence>